<evidence type="ECO:0000313" key="11">
    <source>
        <dbReference type="Proteomes" id="UP000319374"/>
    </source>
</evidence>
<feature type="domain" description="Acyl-CoA dehydrogenase/oxidase N-terminal" evidence="8">
    <location>
        <begin position="54"/>
        <end position="168"/>
    </location>
</feature>
<evidence type="ECO:0000259" key="7">
    <source>
        <dbReference type="Pfam" id="PF02770"/>
    </source>
</evidence>
<protein>
    <submittedName>
        <fullName evidence="10">Acyl-CoA dehydrogenase</fullName>
    </submittedName>
</protein>
<name>A0A4Y1X2J9_9BACT</name>
<dbReference type="InterPro" id="IPR037069">
    <property type="entry name" value="AcylCoA_DH/ox_N_sf"/>
</dbReference>
<dbReference type="InterPro" id="IPR036250">
    <property type="entry name" value="AcylCo_DH-like_C"/>
</dbReference>
<dbReference type="Gene3D" id="2.40.110.10">
    <property type="entry name" value="Butyryl-CoA Dehydrogenase, subunit A, domain 2"/>
    <property type="match status" value="1"/>
</dbReference>
<dbReference type="InterPro" id="IPR036797">
    <property type="entry name" value="Acyl-CoA_dehydrogenase_C_sf"/>
</dbReference>
<feature type="domain" description="Acyl-CoA dehydrogenase C-terminal" evidence="9">
    <location>
        <begin position="452"/>
        <end position="563"/>
    </location>
</feature>
<proteinExistence type="inferred from homology"/>
<dbReference type="SUPFAM" id="SSF158494">
    <property type="entry name" value="PG0775 C-terminal domain-like"/>
    <property type="match status" value="1"/>
</dbReference>
<dbReference type="Gene3D" id="1.20.140.10">
    <property type="entry name" value="Butyryl-CoA Dehydrogenase, subunit A, domain 3"/>
    <property type="match status" value="1"/>
</dbReference>
<organism evidence="10 11">
    <name type="scientific">Alistipes dispar</name>
    <dbReference type="NCBI Taxonomy" id="2585119"/>
    <lineage>
        <taxon>Bacteria</taxon>
        <taxon>Pseudomonadati</taxon>
        <taxon>Bacteroidota</taxon>
        <taxon>Bacteroidia</taxon>
        <taxon>Bacteroidales</taxon>
        <taxon>Rikenellaceae</taxon>
        <taxon>Alistipes</taxon>
    </lineage>
</organism>
<feature type="domain" description="Acyl-CoA oxidase/dehydrogenase middle" evidence="7">
    <location>
        <begin position="172"/>
        <end position="268"/>
    </location>
</feature>
<reference evidence="11" key="1">
    <citation type="submission" date="2019-06" db="EMBL/GenBank/DDBJ databases">
        <title>Alistipes onderdonkii subsp. vulgaris subsp. nov., Alistipes dispar sp. nov. and Alistipes communis sp. nov., isolated from human faeces, and creation of Alistipes onderdonkii subsp. onderdonkii subsp. nov.</title>
        <authorList>
            <person name="Sakamoto M."/>
            <person name="Ikeyama N."/>
            <person name="Ogata Y."/>
            <person name="Suda W."/>
            <person name="Iino T."/>
            <person name="Hattori M."/>
            <person name="Ohkuma M."/>
        </authorList>
    </citation>
    <scope>NUCLEOTIDE SEQUENCE [LARGE SCALE GENOMIC DNA]</scope>
    <source>
        <strain evidence="11">5CPEGH6</strain>
    </source>
</reference>
<keyword evidence="11" id="KW-1185">Reference proteome</keyword>
<gene>
    <name evidence="10" type="ORF">A5CPEGH6_20080</name>
</gene>
<keyword evidence="5" id="KW-0560">Oxidoreductase</keyword>
<dbReference type="Gene3D" id="1.10.540.10">
    <property type="entry name" value="Acyl-CoA dehydrogenase/oxidase, N-terminal domain"/>
    <property type="match status" value="1"/>
</dbReference>
<evidence type="ECO:0000259" key="9">
    <source>
        <dbReference type="Pfam" id="PF12186"/>
    </source>
</evidence>
<dbReference type="PROSITE" id="PS00073">
    <property type="entry name" value="ACYL_COA_DH_2"/>
    <property type="match status" value="1"/>
</dbReference>
<dbReference type="FunFam" id="1.20.140.10:FF:000004">
    <property type="entry name" value="Acyl-CoA dehydrogenase FadE25"/>
    <property type="match status" value="1"/>
</dbReference>
<comment type="cofactor">
    <cofactor evidence="1 5">
        <name>FAD</name>
        <dbReference type="ChEBI" id="CHEBI:57692"/>
    </cofactor>
</comment>
<evidence type="ECO:0000259" key="8">
    <source>
        <dbReference type="Pfam" id="PF02771"/>
    </source>
</evidence>
<keyword evidence="3 5" id="KW-0285">Flavoprotein</keyword>
<dbReference type="Gene3D" id="1.20.120.470">
    <property type="entry name" value="Acyl-CoA dehydrogenase, C-terminal domain"/>
    <property type="match status" value="1"/>
</dbReference>
<sequence>MANFFSDNKDLQFHLGHPMMRRIVELKERGFVEKDLYDYAPQDFDDAMDSYRRVLEIAGEVCGDVIAPNAEEVDHEGPRVVNDHVEYASGTVRNMKAIVDAGLSGLTLPRKYDGLNFPLVCFVMANEMVARADAGFENIWGLQDCAETLNEFASEEIKQKFLPWVSAGATCAMDLTEPDAGSDLGAVMLKATWSEERQTWLLNGVKRFITNGDGDVSLVLARTEEGTTDARGLSMLVYDKRDGGVKVRRIENKLGIKGSPTCELVFTNAPAQLVGDRKMGLIKYVMSLMNAARLGIGAQSVGLCEAAYREALKYAQEREQFGKPIIRFAAVSEMLSNMKAKLQGARALLYETTRFVEIYKQYTHISHERSLEPEERQEMKFYNRLADGFTPLVKLFSSEYANQLAYDAVQIHGGSGFMKDYPCERLYRDARIMNIYEGTSQLQVVAAINAVTKGTFMEQIERYAAGEYAETMRPVVAKLRELTVKFSEMVARVEAGDKECAGFKDFHARRLVETAGHIIISYLLARQAGESEEYAPSARIFSKLAEGKIAEAYTYVMNSPTEDVGLFRDVERQE</sequence>
<evidence type="ECO:0000256" key="2">
    <source>
        <dbReference type="ARBA" id="ARBA00009347"/>
    </source>
</evidence>
<dbReference type="PANTHER" id="PTHR42803:SF1">
    <property type="entry name" value="BROAD-SPECIFICITY LINEAR ACYL-COA DEHYDROGENASE FADE5"/>
    <property type="match status" value="1"/>
</dbReference>
<evidence type="ECO:0000256" key="4">
    <source>
        <dbReference type="ARBA" id="ARBA00022827"/>
    </source>
</evidence>
<dbReference type="Pfam" id="PF12186">
    <property type="entry name" value="AcylCoA_dehyd_C"/>
    <property type="match status" value="1"/>
</dbReference>
<evidence type="ECO:0000313" key="10">
    <source>
        <dbReference type="EMBL" id="BBL07370.1"/>
    </source>
</evidence>
<dbReference type="Pfam" id="PF00441">
    <property type="entry name" value="Acyl-CoA_dh_1"/>
    <property type="match status" value="1"/>
</dbReference>
<feature type="domain" description="Acyl-CoA dehydrogenase/oxidase C-terminal" evidence="6">
    <location>
        <begin position="283"/>
        <end position="444"/>
    </location>
</feature>
<dbReference type="AlphaFoldDB" id="A0A4Y1X2J9"/>
<dbReference type="InterPro" id="IPR009075">
    <property type="entry name" value="AcylCo_DH/oxidase_C"/>
</dbReference>
<dbReference type="GO" id="GO:0050660">
    <property type="term" value="F:flavin adenine dinucleotide binding"/>
    <property type="evidence" value="ECO:0007669"/>
    <property type="project" value="InterPro"/>
</dbReference>
<accession>A0A4Y1X2J9</accession>
<dbReference type="InterPro" id="IPR006089">
    <property type="entry name" value="Acyl-CoA_DH_CS"/>
</dbReference>
<evidence type="ECO:0000256" key="1">
    <source>
        <dbReference type="ARBA" id="ARBA00001974"/>
    </source>
</evidence>
<dbReference type="OrthoDB" id="9802867at2"/>
<dbReference type="SUPFAM" id="SSF56645">
    <property type="entry name" value="Acyl-CoA dehydrogenase NM domain-like"/>
    <property type="match status" value="1"/>
</dbReference>
<comment type="similarity">
    <text evidence="2 5">Belongs to the acyl-CoA dehydrogenase family.</text>
</comment>
<dbReference type="InterPro" id="IPR052166">
    <property type="entry name" value="Diverse_Acyl-CoA_DH"/>
</dbReference>
<evidence type="ECO:0000256" key="5">
    <source>
        <dbReference type="RuleBase" id="RU362125"/>
    </source>
</evidence>
<evidence type="ECO:0000256" key="3">
    <source>
        <dbReference type="ARBA" id="ARBA00022630"/>
    </source>
</evidence>
<dbReference type="Pfam" id="PF02771">
    <property type="entry name" value="Acyl-CoA_dh_N"/>
    <property type="match status" value="1"/>
</dbReference>
<dbReference type="GeneID" id="98673992"/>
<dbReference type="GO" id="GO:0003995">
    <property type="term" value="F:acyl-CoA dehydrogenase activity"/>
    <property type="evidence" value="ECO:0007669"/>
    <property type="project" value="InterPro"/>
</dbReference>
<evidence type="ECO:0000259" key="6">
    <source>
        <dbReference type="Pfam" id="PF00441"/>
    </source>
</evidence>
<keyword evidence="4 5" id="KW-0274">FAD</keyword>
<dbReference type="InterPro" id="IPR006091">
    <property type="entry name" value="Acyl-CoA_Oxase/DH_mid-dom"/>
</dbReference>
<dbReference type="InterPro" id="IPR020964">
    <property type="entry name" value="Acyl-CoA_dehydrogenase_C"/>
</dbReference>
<dbReference type="SUPFAM" id="SSF47203">
    <property type="entry name" value="Acyl-CoA dehydrogenase C-terminal domain-like"/>
    <property type="match status" value="1"/>
</dbReference>
<dbReference type="RefSeq" id="WP_141429550.1">
    <property type="nucleotide sequence ID" value="NZ_AP019736.1"/>
</dbReference>
<dbReference type="KEGG" id="ada:A5CPEGH6_20080"/>
<dbReference type="EMBL" id="AP019736">
    <property type="protein sequence ID" value="BBL07370.1"/>
    <property type="molecule type" value="Genomic_DNA"/>
</dbReference>
<dbReference type="InterPro" id="IPR046373">
    <property type="entry name" value="Acyl-CoA_Oxase/DH_mid-dom_sf"/>
</dbReference>
<dbReference type="InterPro" id="IPR009100">
    <property type="entry name" value="AcylCoA_DH/oxidase_NM_dom_sf"/>
</dbReference>
<dbReference type="PANTHER" id="PTHR42803">
    <property type="entry name" value="ACYL-COA DEHYDROGENASE"/>
    <property type="match status" value="1"/>
</dbReference>
<dbReference type="InterPro" id="IPR013786">
    <property type="entry name" value="AcylCoA_DH/ox_N"/>
</dbReference>
<dbReference type="Pfam" id="PF02770">
    <property type="entry name" value="Acyl-CoA_dh_M"/>
    <property type="match status" value="1"/>
</dbReference>
<dbReference type="Proteomes" id="UP000319374">
    <property type="component" value="Chromosome"/>
</dbReference>